<dbReference type="InterPro" id="IPR008979">
    <property type="entry name" value="Galactose-bd-like_sf"/>
</dbReference>
<gene>
    <name evidence="4" type="ORF">SAMN04515674_101285</name>
</gene>
<dbReference type="RefSeq" id="WP_092010990.1">
    <property type="nucleotide sequence ID" value="NZ_FOXH01000001.1"/>
</dbReference>
<dbReference type="EMBL" id="FOXH01000001">
    <property type="protein sequence ID" value="SFP08370.1"/>
    <property type="molecule type" value="Genomic_DNA"/>
</dbReference>
<evidence type="ECO:0000313" key="5">
    <source>
        <dbReference type="Proteomes" id="UP000199306"/>
    </source>
</evidence>
<dbReference type="GO" id="GO:0005975">
    <property type="term" value="P:carbohydrate metabolic process"/>
    <property type="evidence" value="ECO:0007669"/>
    <property type="project" value="InterPro"/>
</dbReference>
<dbReference type="Proteomes" id="UP000199306">
    <property type="component" value="Unassembled WGS sequence"/>
</dbReference>
<proteinExistence type="predicted"/>
<dbReference type="Gene3D" id="2.60.420.10">
    <property type="entry name" value="Maltose phosphorylase, domain 3"/>
    <property type="match status" value="1"/>
</dbReference>
<evidence type="ECO:0000259" key="3">
    <source>
        <dbReference type="Pfam" id="PF17390"/>
    </source>
</evidence>
<dbReference type="Pfam" id="PF17389">
    <property type="entry name" value="Bac_rhamnosid6H"/>
    <property type="match status" value="1"/>
</dbReference>
<evidence type="ECO:0000313" key="4">
    <source>
        <dbReference type="EMBL" id="SFP08370.1"/>
    </source>
</evidence>
<feature type="domain" description="Alpha-L-rhamnosidase six-hairpin glycosidase" evidence="2">
    <location>
        <begin position="385"/>
        <end position="714"/>
    </location>
</feature>
<organism evidence="4 5">
    <name type="scientific">Pseudarcicella hirudinis</name>
    <dbReference type="NCBI Taxonomy" id="1079859"/>
    <lineage>
        <taxon>Bacteria</taxon>
        <taxon>Pseudomonadati</taxon>
        <taxon>Bacteroidota</taxon>
        <taxon>Cytophagia</taxon>
        <taxon>Cytophagales</taxon>
        <taxon>Flectobacillaceae</taxon>
        <taxon>Pseudarcicella</taxon>
    </lineage>
</organism>
<dbReference type="Gene3D" id="2.60.120.260">
    <property type="entry name" value="Galactose-binding domain-like"/>
    <property type="match status" value="1"/>
</dbReference>
<feature type="signal peptide" evidence="1">
    <location>
        <begin position="1"/>
        <end position="23"/>
    </location>
</feature>
<dbReference type="InterPro" id="IPR008928">
    <property type="entry name" value="6-hairpin_glycosidase_sf"/>
</dbReference>
<sequence length="802" mass="91313">MLLKNIRIFCLLPALILFFKAEAQNNTLIAPDILTYKWKAEWIAPPGVSLKDFGVFHFRKTFELSQKPKSFVVHVSGDNRYRLFVNGHYALAGPARGDLMHWNFETIDIAPFLHAGTNVIASVVWNFGEDKPWAQISNKTAFILQGNSENEAILNTNKSWKVTENKAYKSIPIDGAKMQAFMVTGCGEDVSASAYIFGWEKPEFSDISWQNAKGLEPGFPYGAGTGAGWYLVPRQIPQMEEKEQEIQEIRRVSGLTSPIHTDWLKGKGILTIPAKSKVTILLDQSFETTAYPELSVSGGKNASVKLTYAEALIDAKRQKGNRNVIEGKEISGNYDIFRPDGTALRTFRPLWFRTYRYIELNIETQNDPLIINSFKGIFTAYPFEEKASFSSNDQNLKNIWNVGWRTARLCGGETYFDCPYYEQLQYTGDTRIQSLISLYVSGDDRLMRKALTDFDNSMLSEGLTQSRYPSNIVQVIPPFSLFWVSMNYDYWMHRKDDAFLKHFLPNIEKVLAWYEQRIDPHKNMLGPMRWWNFADWNTTWPWDSKKDNGGVPEGASDGNSSILTFQFAYTLKQASALFEYFGNKERAIYYRTLADVLAKSTYELCLDENRKVVANTPEKKTFSQHASIFAVLSGAVPRTEERALMEKVLNDQSLSQATFYFRFYLTQALKKANMSDKYYESLTPWREMLKLGLSTFAENPEPVRSDCHAWSSSPNYDFLATICGIMPEQPGFEEVRIQPAFGELDKIEGKMPHPNGQISVKLSRKGNGVNGEIILPDNVSGKFVWKGKIQPLKAGFQTISIE</sequence>
<dbReference type="AlphaFoldDB" id="A0A1I5MFR2"/>
<keyword evidence="1" id="KW-0732">Signal</keyword>
<name>A0A1I5MFR2_9BACT</name>
<evidence type="ECO:0000256" key="1">
    <source>
        <dbReference type="SAM" id="SignalP"/>
    </source>
</evidence>
<dbReference type="SUPFAM" id="SSF49785">
    <property type="entry name" value="Galactose-binding domain-like"/>
    <property type="match status" value="1"/>
</dbReference>
<dbReference type="PANTHER" id="PTHR34987:SF2">
    <property type="entry name" value="B, PUTATIVE (AFU_ORTHOLOGUE AFUA_7G05040)-RELATED"/>
    <property type="match status" value="1"/>
</dbReference>
<dbReference type="PANTHER" id="PTHR34987">
    <property type="entry name" value="C, PUTATIVE (AFU_ORTHOLOGUE AFUA_3G02880)-RELATED"/>
    <property type="match status" value="1"/>
</dbReference>
<dbReference type="SUPFAM" id="SSF48208">
    <property type="entry name" value="Six-hairpin glycosidases"/>
    <property type="match status" value="1"/>
</dbReference>
<dbReference type="InterPro" id="IPR012341">
    <property type="entry name" value="6hp_glycosidase-like_sf"/>
</dbReference>
<reference evidence="4 5" key="1">
    <citation type="submission" date="2016-10" db="EMBL/GenBank/DDBJ databases">
        <authorList>
            <person name="de Groot N.N."/>
        </authorList>
    </citation>
    <scope>NUCLEOTIDE SEQUENCE [LARGE SCALE GENOMIC DNA]</scope>
    <source>
        <strain evidence="5">E92,LMG 26720,CCM 7988</strain>
    </source>
</reference>
<evidence type="ECO:0000259" key="2">
    <source>
        <dbReference type="Pfam" id="PF17389"/>
    </source>
</evidence>
<dbReference type="STRING" id="1079859.SAMN04515674_101285"/>
<feature type="chain" id="PRO_5011527447" evidence="1">
    <location>
        <begin position="24"/>
        <end position="802"/>
    </location>
</feature>
<accession>A0A1I5MFR2</accession>
<dbReference type="Pfam" id="PF17390">
    <property type="entry name" value="Bac_rhamnosid_C"/>
    <property type="match status" value="1"/>
</dbReference>
<dbReference type="OrthoDB" id="9815108at2"/>
<protein>
    <submittedName>
        <fullName evidence="4">Alpha-L-rhamnosidase</fullName>
    </submittedName>
</protein>
<dbReference type="InterPro" id="IPR035396">
    <property type="entry name" value="Bac_rhamnosid6H"/>
</dbReference>
<keyword evidence="5" id="KW-1185">Reference proteome</keyword>
<feature type="domain" description="Alpha-L-rhamnosidase C-terminal" evidence="3">
    <location>
        <begin position="724"/>
        <end position="782"/>
    </location>
</feature>
<dbReference type="InterPro" id="IPR035398">
    <property type="entry name" value="Bac_rhamnosid_C"/>
</dbReference>
<dbReference type="Gene3D" id="1.50.10.10">
    <property type="match status" value="1"/>
</dbReference>